<dbReference type="EMBL" id="CP029192">
    <property type="protein sequence ID" value="QES35656.1"/>
    <property type="molecule type" value="Genomic_DNA"/>
</dbReference>
<accession>A0A5P2BYT4</accession>
<feature type="transmembrane region" description="Helical" evidence="1">
    <location>
        <begin position="325"/>
        <end position="344"/>
    </location>
</feature>
<dbReference type="RefSeq" id="WP_190537515.1">
    <property type="nucleotide sequence ID" value="NZ_CP029192.1"/>
</dbReference>
<feature type="transmembrane region" description="Helical" evidence="1">
    <location>
        <begin position="95"/>
        <end position="115"/>
    </location>
</feature>
<protein>
    <submittedName>
        <fullName evidence="2">Uncharacterized protein</fullName>
    </submittedName>
</protein>
<dbReference type="AlphaFoldDB" id="A0A5P2BYT4"/>
<keyword evidence="1" id="KW-0812">Transmembrane</keyword>
<dbReference type="Proteomes" id="UP000322927">
    <property type="component" value="Chromosome"/>
</dbReference>
<sequence>MSKSPAAPEITWARKEDEDWADTVLLRLALDEDVPVGFAEEVLAEARQLVEEAGEPAREVFGDPAAYARSVATERVGETYRAKIDTRGLRPAERLGAALGSMGFLLFAVFGLVWIQDGLWVGVNWSSVAGLTGIGLAVGAGCVAFVARAAGLFRGMWWFLAGAAAALVGAVGLANTLSDERLFRVPAPVLMLAGVPLAVAAFLLPEERIDRWFTPARPAGGLDDEQWLARLDGLLRGRHGMKTAEARAHVEEVRQHLAAAAEEAATGDGRAEHVFGDAEIYALRLSEGPRRQQRVTRQKFYAALASSVLFGVLTVDSLLDAHDRSSGWAAAYVGAFGCAAWGAVSEWRTLRKQRAAHTDLADPAAPKP</sequence>
<feature type="transmembrane region" description="Helical" evidence="1">
    <location>
        <begin position="157"/>
        <end position="177"/>
    </location>
</feature>
<name>A0A5P2BYT4_STRVZ</name>
<feature type="transmembrane region" description="Helical" evidence="1">
    <location>
        <begin position="183"/>
        <end position="204"/>
    </location>
</feature>
<gene>
    <name evidence="2" type="ORF">DEJ48_21535</name>
</gene>
<evidence type="ECO:0000313" key="3">
    <source>
        <dbReference type="Proteomes" id="UP000322927"/>
    </source>
</evidence>
<feature type="transmembrane region" description="Helical" evidence="1">
    <location>
        <begin position="127"/>
        <end position="150"/>
    </location>
</feature>
<keyword evidence="1" id="KW-1133">Transmembrane helix</keyword>
<feature type="transmembrane region" description="Helical" evidence="1">
    <location>
        <begin position="300"/>
        <end position="319"/>
    </location>
</feature>
<organism evidence="2 3">
    <name type="scientific">Streptomyces venezuelae</name>
    <dbReference type="NCBI Taxonomy" id="54571"/>
    <lineage>
        <taxon>Bacteria</taxon>
        <taxon>Bacillati</taxon>
        <taxon>Actinomycetota</taxon>
        <taxon>Actinomycetes</taxon>
        <taxon>Kitasatosporales</taxon>
        <taxon>Streptomycetaceae</taxon>
        <taxon>Streptomyces</taxon>
    </lineage>
</organism>
<evidence type="ECO:0000256" key="1">
    <source>
        <dbReference type="SAM" id="Phobius"/>
    </source>
</evidence>
<evidence type="ECO:0000313" key="2">
    <source>
        <dbReference type="EMBL" id="QES35656.1"/>
    </source>
</evidence>
<reference evidence="2 3" key="1">
    <citation type="submission" date="2018-05" db="EMBL/GenBank/DDBJ databases">
        <title>Streptomyces venezuelae.</title>
        <authorList>
            <person name="Kim W."/>
            <person name="Lee N."/>
            <person name="Cho B.-K."/>
        </authorList>
    </citation>
    <scope>NUCLEOTIDE SEQUENCE [LARGE SCALE GENOMIC DNA]</scope>
    <source>
        <strain evidence="2 3">ATCC 14584</strain>
    </source>
</reference>
<proteinExistence type="predicted"/>
<keyword evidence="1" id="KW-0472">Membrane</keyword>